<proteinExistence type="predicted"/>
<dbReference type="PANTHER" id="PTHR41729:SF1">
    <property type="entry name" value="GLUTAMYL-TRNA SYNTHETASE"/>
    <property type="match status" value="1"/>
</dbReference>
<keyword evidence="2" id="KW-1185">Reference proteome</keyword>
<dbReference type="RefSeq" id="WP_189768224.1">
    <property type="nucleotide sequence ID" value="NZ_BNCK01000002.1"/>
</dbReference>
<name>A0A919BFS8_9GAMM</name>
<dbReference type="EMBL" id="BNCK01000002">
    <property type="protein sequence ID" value="GHF85760.1"/>
    <property type="molecule type" value="Genomic_DNA"/>
</dbReference>
<dbReference type="Proteomes" id="UP000623842">
    <property type="component" value="Unassembled WGS sequence"/>
</dbReference>
<evidence type="ECO:0000313" key="2">
    <source>
        <dbReference type="Proteomes" id="UP000623842"/>
    </source>
</evidence>
<protein>
    <recommendedName>
        <fullName evidence="3">DUF4202 domain-containing protein</fullName>
    </recommendedName>
</protein>
<dbReference type="Pfam" id="PF13875">
    <property type="entry name" value="DUF4202"/>
    <property type="match status" value="1"/>
</dbReference>
<dbReference type="AlphaFoldDB" id="A0A919BFS8"/>
<gene>
    <name evidence="1" type="ORF">GCM10017161_11710</name>
</gene>
<dbReference type="PANTHER" id="PTHR41729">
    <property type="entry name" value="GLUTAMYL-TRNA SYNTHETASE"/>
    <property type="match status" value="1"/>
</dbReference>
<evidence type="ECO:0008006" key="3">
    <source>
        <dbReference type="Google" id="ProtNLM"/>
    </source>
</evidence>
<evidence type="ECO:0000313" key="1">
    <source>
        <dbReference type="EMBL" id="GHF85760.1"/>
    </source>
</evidence>
<reference evidence="1" key="2">
    <citation type="submission" date="2020-09" db="EMBL/GenBank/DDBJ databases">
        <authorList>
            <person name="Sun Q."/>
            <person name="Kim S."/>
        </authorList>
    </citation>
    <scope>NUCLEOTIDE SEQUENCE</scope>
    <source>
        <strain evidence="1">KCTC 42731</strain>
    </source>
</reference>
<reference evidence="1" key="1">
    <citation type="journal article" date="2014" name="Int. J. Syst. Evol. Microbiol.">
        <title>Complete genome sequence of Corynebacterium casei LMG S-19264T (=DSM 44701T), isolated from a smear-ripened cheese.</title>
        <authorList>
            <consortium name="US DOE Joint Genome Institute (JGI-PGF)"/>
            <person name="Walter F."/>
            <person name="Albersmeier A."/>
            <person name="Kalinowski J."/>
            <person name="Ruckert C."/>
        </authorList>
    </citation>
    <scope>NUCLEOTIDE SEQUENCE</scope>
    <source>
        <strain evidence="1">KCTC 42731</strain>
    </source>
</reference>
<dbReference type="InterPro" id="IPR025255">
    <property type="entry name" value="DUF4202"/>
</dbReference>
<accession>A0A919BFS8</accession>
<sequence length="194" mass="22783">MTNQRLTDVIAAVDKINQQDPNKEEFQGKNYAKEYLYSMRMSVMLDKYWPDSDEYLKIAVRAQHIKRWHIPRINFPQGKEGYLLWRKELGIYHAQLAAQLMLDQGYSEHEAQLTANIIKKEKFKRNHDAQTLEDVACLVFLSHYFDAFAKKHEEDKIISILQKTWKKMSARGHEIALKLKLPDHLANLVNKALS</sequence>
<organism evidence="1 2">
    <name type="scientific">Thalassotalea marina</name>
    <dbReference type="NCBI Taxonomy" id="1673741"/>
    <lineage>
        <taxon>Bacteria</taxon>
        <taxon>Pseudomonadati</taxon>
        <taxon>Pseudomonadota</taxon>
        <taxon>Gammaproteobacteria</taxon>
        <taxon>Alteromonadales</taxon>
        <taxon>Colwelliaceae</taxon>
        <taxon>Thalassotalea</taxon>
    </lineage>
</organism>
<comment type="caution">
    <text evidence="1">The sequence shown here is derived from an EMBL/GenBank/DDBJ whole genome shotgun (WGS) entry which is preliminary data.</text>
</comment>